<dbReference type="EMBL" id="SNRW01007594">
    <property type="protein sequence ID" value="KAA6380992.1"/>
    <property type="molecule type" value="Genomic_DNA"/>
</dbReference>
<comment type="caution">
    <text evidence="1">The sequence shown here is derived from an EMBL/GenBank/DDBJ whole genome shotgun (WGS) entry which is preliminary data.</text>
</comment>
<gene>
    <name evidence="1" type="ORF">EZS28_023481</name>
    <name evidence="2" type="ORF">EZS28_023482</name>
</gene>
<evidence type="ECO:0000313" key="3">
    <source>
        <dbReference type="Proteomes" id="UP000324800"/>
    </source>
</evidence>
<protein>
    <submittedName>
        <fullName evidence="1">Uncharacterized protein</fullName>
    </submittedName>
</protein>
<proteinExistence type="predicted"/>
<dbReference type="EMBL" id="SNRW01007594">
    <property type="protein sequence ID" value="KAA6380991.1"/>
    <property type="molecule type" value="Genomic_DNA"/>
</dbReference>
<evidence type="ECO:0000313" key="2">
    <source>
        <dbReference type="EMBL" id="KAA6380992.1"/>
    </source>
</evidence>
<accession>A0A5J4VEQ0</accession>
<dbReference type="Proteomes" id="UP000324800">
    <property type="component" value="Unassembled WGS sequence"/>
</dbReference>
<reference evidence="1 3" key="1">
    <citation type="submission" date="2019-03" db="EMBL/GenBank/DDBJ databases">
        <title>Single cell metagenomics reveals metabolic interactions within the superorganism composed of flagellate Streblomastix strix and complex community of Bacteroidetes bacteria on its surface.</title>
        <authorList>
            <person name="Treitli S.C."/>
            <person name="Kolisko M."/>
            <person name="Husnik F."/>
            <person name="Keeling P."/>
            <person name="Hampl V."/>
        </authorList>
    </citation>
    <scope>NUCLEOTIDE SEQUENCE [LARGE SCALE GENOMIC DNA]</scope>
    <source>
        <strain evidence="1">ST1C</strain>
    </source>
</reference>
<organism evidence="1 3">
    <name type="scientific">Streblomastix strix</name>
    <dbReference type="NCBI Taxonomy" id="222440"/>
    <lineage>
        <taxon>Eukaryota</taxon>
        <taxon>Metamonada</taxon>
        <taxon>Preaxostyla</taxon>
        <taxon>Oxymonadida</taxon>
        <taxon>Streblomastigidae</taxon>
        <taxon>Streblomastix</taxon>
    </lineage>
</organism>
<dbReference type="AlphaFoldDB" id="A0A5J4VEQ0"/>
<evidence type="ECO:0000313" key="1">
    <source>
        <dbReference type="EMBL" id="KAA6380991.1"/>
    </source>
</evidence>
<sequence length="135" mass="16680">MREQEIDKVRREEREKYKIELENEMRRRDNQREIQRQIDKQLNERKIRQRDNYIEKRYIDQKKNEEDYEVEAEIDKEEDIMIMIIVKVQHLMELTDRVGRVEEVLEAQTQPLLSDIDNKVSVILAEVYAPHKYYN</sequence>
<name>A0A5J4VEQ0_9EUKA</name>